<dbReference type="AlphaFoldDB" id="A0AA40KJP1"/>
<feature type="transmembrane region" description="Helical" evidence="2">
    <location>
        <begin position="12"/>
        <end position="36"/>
    </location>
</feature>
<proteinExistence type="predicted"/>
<evidence type="ECO:0000256" key="2">
    <source>
        <dbReference type="SAM" id="Phobius"/>
    </source>
</evidence>
<feature type="region of interest" description="Disordered" evidence="1">
    <location>
        <begin position="75"/>
        <end position="99"/>
    </location>
</feature>
<keyword evidence="2" id="KW-0472">Membrane</keyword>
<evidence type="ECO:0000256" key="1">
    <source>
        <dbReference type="SAM" id="MobiDB-lite"/>
    </source>
</evidence>
<dbReference type="Proteomes" id="UP001177670">
    <property type="component" value="Unassembled WGS sequence"/>
</dbReference>
<evidence type="ECO:0000313" key="4">
    <source>
        <dbReference type="Proteomes" id="UP001177670"/>
    </source>
</evidence>
<comment type="caution">
    <text evidence="3">The sequence shown here is derived from an EMBL/GenBank/DDBJ whole genome shotgun (WGS) entry which is preliminary data.</text>
</comment>
<evidence type="ECO:0000313" key="3">
    <source>
        <dbReference type="EMBL" id="KAK1122926.1"/>
    </source>
</evidence>
<keyword evidence="2" id="KW-1133">Transmembrane helix</keyword>
<dbReference type="Gene3D" id="1.20.1070.10">
    <property type="entry name" value="Rhodopsin 7-helix transmembrane proteins"/>
    <property type="match status" value="1"/>
</dbReference>
<dbReference type="SUPFAM" id="SSF81321">
    <property type="entry name" value="Family A G protein-coupled receptor-like"/>
    <property type="match status" value="1"/>
</dbReference>
<dbReference type="EMBL" id="JAHYIQ010000021">
    <property type="protein sequence ID" value="KAK1122926.1"/>
    <property type="molecule type" value="Genomic_DNA"/>
</dbReference>
<keyword evidence="4" id="KW-1185">Reference proteome</keyword>
<organism evidence="3 4">
    <name type="scientific">Melipona bicolor</name>
    <dbReference type="NCBI Taxonomy" id="60889"/>
    <lineage>
        <taxon>Eukaryota</taxon>
        <taxon>Metazoa</taxon>
        <taxon>Ecdysozoa</taxon>
        <taxon>Arthropoda</taxon>
        <taxon>Hexapoda</taxon>
        <taxon>Insecta</taxon>
        <taxon>Pterygota</taxon>
        <taxon>Neoptera</taxon>
        <taxon>Endopterygota</taxon>
        <taxon>Hymenoptera</taxon>
        <taxon>Apocrita</taxon>
        <taxon>Aculeata</taxon>
        <taxon>Apoidea</taxon>
        <taxon>Anthophila</taxon>
        <taxon>Apidae</taxon>
        <taxon>Melipona</taxon>
    </lineage>
</organism>
<reference evidence="3" key="1">
    <citation type="submission" date="2021-10" db="EMBL/GenBank/DDBJ databases">
        <title>Melipona bicolor Genome sequencing and assembly.</title>
        <authorList>
            <person name="Araujo N.S."/>
            <person name="Arias M.C."/>
        </authorList>
    </citation>
    <scope>NUCLEOTIDE SEQUENCE</scope>
    <source>
        <strain evidence="3">USP_2M_L1-L4_2017</strain>
        <tissue evidence="3">Whole body</tissue>
    </source>
</reference>
<protein>
    <submittedName>
        <fullName evidence="3">Uncharacterized protein</fullName>
    </submittedName>
</protein>
<feature type="compositionally biased region" description="Low complexity" evidence="1">
    <location>
        <begin position="75"/>
        <end position="92"/>
    </location>
</feature>
<sequence length="99" mass="11137">MPRPGTCVINNRAFFVFGSLIAFYIPMIVMVATYVLTVQLLRQKARFVAEHPERDQFRRLGGRYFSTKASSTTSVTETTTSSSSTRYTWRTSGGVGSER</sequence>
<gene>
    <name evidence="3" type="ORF">K0M31_008564</name>
</gene>
<name>A0AA40KJP1_9HYME</name>
<keyword evidence="2" id="KW-0812">Transmembrane</keyword>
<accession>A0AA40KJP1</accession>